<evidence type="ECO:0000256" key="1">
    <source>
        <dbReference type="SAM" id="MobiDB-lite"/>
    </source>
</evidence>
<dbReference type="Proteomes" id="UP001217089">
    <property type="component" value="Unassembled WGS sequence"/>
</dbReference>
<feature type="compositionally biased region" description="Pro residues" evidence="1">
    <location>
        <begin position="11"/>
        <end position="24"/>
    </location>
</feature>
<organism evidence="2 3">
    <name type="scientific">Tegillarca granosa</name>
    <name type="common">Malaysian cockle</name>
    <name type="synonym">Anadara granosa</name>
    <dbReference type="NCBI Taxonomy" id="220873"/>
    <lineage>
        <taxon>Eukaryota</taxon>
        <taxon>Metazoa</taxon>
        <taxon>Spiralia</taxon>
        <taxon>Lophotrochozoa</taxon>
        <taxon>Mollusca</taxon>
        <taxon>Bivalvia</taxon>
        <taxon>Autobranchia</taxon>
        <taxon>Pteriomorphia</taxon>
        <taxon>Arcoida</taxon>
        <taxon>Arcoidea</taxon>
        <taxon>Arcidae</taxon>
        <taxon>Tegillarca</taxon>
    </lineage>
</organism>
<dbReference type="EMBL" id="JARBDR010000919">
    <property type="protein sequence ID" value="KAJ8300943.1"/>
    <property type="molecule type" value="Genomic_DNA"/>
</dbReference>
<keyword evidence="3" id="KW-1185">Reference proteome</keyword>
<evidence type="ECO:0000313" key="3">
    <source>
        <dbReference type="Proteomes" id="UP001217089"/>
    </source>
</evidence>
<name>A0ABQ9ECF3_TEGGR</name>
<protein>
    <submittedName>
        <fullName evidence="2">Uncharacterized protein</fullName>
    </submittedName>
</protein>
<sequence length="380" mass="43049">MASTSKADEAPPQPANPNDFPPPSYEEVMGHQTQSSINKSVQQELPPLAYTDIMPHCLNPGNIKEKIMPQFDKFSALIQAANHWLRANPDLAVWKCETVERKCDEGPTIQMDKMTYHQSTFGFNVYVRGLRLWLTKNPNPNAPPQQLGLLHKVPETVHIPVSYGRRGMVIINPMSMGVMDDPFFKGMMMKSYTTFEGLKETICRLNEDLKKNPLQGTILNVEAAMHKSCEGLGGSINLDPDITVWAEEGSKMKRFTQIIRVFYIIGQPAHEQIGLQQFEPDIAKKGDLSRPTIFQPMSTLMQRVAMWIPHQTGIRVVNIQTHDAMYKEVLELAYQSLYFFSNSENVQLMKQSGKKGGAGFVGFLRKSKSEDLKEYKIHEM</sequence>
<comment type="caution">
    <text evidence="2">The sequence shown here is derived from an EMBL/GenBank/DDBJ whole genome shotgun (WGS) entry which is preliminary data.</text>
</comment>
<proteinExistence type="predicted"/>
<gene>
    <name evidence="2" type="ORF">KUTeg_022462</name>
</gene>
<accession>A0ABQ9ECF3</accession>
<feature type="region of interest" description="Disordered" evidence="1">
    <location>
        <begin position="1"/>
        <end position="39"/>
    </location>
</feature>
<evidence type="ECO:0000313" key="2">
    <source>
        <dbReference type="EMBL" id="KAJ8300943.1"/>
    </source>
</evidence>
<reference evidence="2 3" key="1">
    <citation type="submission" date="2022-12" db="EMBL/GenBank/DDBJ databases">
        <title>Chromosome-level genome of Tegillarca granosa.</title>
        <authorList>
            <person name="Kim J."/>
        </authorList>
    </citation>
    <scope>NUCLEOTIDE SEQUENCE [LARGE SCALE GENOMIC DNA]</scope>
    <source>
        <strain evidence="2">Teg-2019</strain>
        <tissue evidence="2">Adductor muscle</tissue>
    </source>
</reference>